<evidence type="ECO:0000256" key="1">
    <source>
        <dbReference type="ARBA" id="ARBA00002595"/>
    </source>
</evidence>
<dbReference type="InterPro" id="IPR056736">
    <property type="entry name" value="SUS_EPBD"/>
</dbReference>
<feature type="domain" description="Sucrose synthase EPBD" evidence="11">
    <location>
        <begin position="156"/>
        <end position="243"/>
    </location>
</feature>
<evidence type="ECO:0000259" key="8">
    <source>
        <dbReference type="Pfam" id="PF00534"/>
    </source>
</evidence>
<feature type="domain" description="Sucrose synthase N-terminal" evidence="10">
    <location>
        <begin position="10"/>
        <end position="122"/>
    </location>
</feature>
<dbReference type="AlphaFoldDB" id="A0A8T1Q166"/>
<dbReference type="PANTHER" id="PTHR45839:SF13">
    <property type="entry name" value="SUCROSE SYNTHASE 3"/>
    <property type="match status" value="1"/>
</dbReference>
<dbReference type="Pfam" id="PF00862">
    <property type="entry name" value="GT-B_Sucrose_synth"/>
    <property type="match status" value="1"/>
</dbReference>
<keyword evidence="5 7" id="KW-0808">Transferase</keyword>
<evidence type="ECO:0000256" key="5">
    <source>
        <dbReference type="ARBA" id="ARBA00022679"/>
    </source>
</evidence>
<gene>
    <name evidence="12" type="ORF">CIPAW_07G111400</name>
</gene>
<evidence type="ECO:0000259" key="11">
    <source>
        <dbReference type="Pfam" id="PF24862"/>
    </source>
</evidence>
<proteinExistence type="inferred from homology"/>
<dbReference type="Pfam" id="PF00534">
    <property type="entry name" value="Glycos_transf_1"/>
    <property type="match status" value="1"/>
</dbReference>
<dbReference type="Proteomes" id="UP000811609">
    <property type="component" value="Chromosome 7"/>
</dbReference>
<evidence type="ECO:0000256" key="3">
    <source>
        <dbReference type="ARBA" id="ARBA00012540"/>
    </source>
</evidence>
<evidence type="ECO:0000256" key="4">
    <source>
        <dbReference type="ARBA" id="ARBA00022676"/>
    </source>
</evidence>
<dbReference type="FunFam" id="1.20.120.1230:FF:000001">
    <property type="entry name" value="Sucrose synthase"/>
    <property type="match status" value="1"/>
</dbReference>
<keyword evidence="13" id="KW-1185">Reference proteome</keyword>
<dbReference type="Pfam" id="PF24862">
    <property type="entry name" value="SUS_EPBD"/>
    <property type="match status" value="1"/>
</dbReference>
<dbReference type="NCBIfam" id="TIGR02470">
    <property type="entry name" value="sucr_synth"/>
    <property type="match status" value="1"/>
</dbReference>
<feature type="domain" description="Sucrose synthase first GT-B" evidence="9">
    <location>
        <begin position="266"/>
        <end position="554"/>
    </location>
</feature>
<organism evidence="12 13">
    <name type="scientific">Carya illinoinensis</name>
    <name type="common">Pecan</name>
    <dbReference type="NCBI Taxonomy" id="32201"/>
    <lineage>
        <taxon>Eukaryota</taxon>
        <taxon>Viridiplantae</taxon>
        <taxon>Streptophyta</taxon>
        <taxon>Embryophyta</taxon>
        <taxon>Tracheophyta</taxon>
        <taxon>Spermatophyta</taxon>
        <taxon>Magnoliopsida</taxon>
        <taxon>eudicotyledons</taxon>
        <taxon>Gunneridae</taxon>
        <taxon>Pentapetalae</taxon>
        <taxon>rosids</taxon>
        <taxon>fabids</taxon>
        <taxon>Fagales</taxon>
        <taxon>Juglandaceae</taxon>
        <taxon>Carya</taxon>
    </lineage>
</organism>
<dbReference type="PANTHER" id="PTHR45839">
    <property type="match status" value="1"/>
</dbReference>
<dbReference type="Pfam" id="PF24861">
    <property type="entry name" value="SUS_N"/>
    <property type="match status" value="1"/>
</dbReference>
<dbReference type="EMBL" id="CM031815">
    <property type="protein sequence ID" value="KAG6647914.1"/>
    <property type="molecule type" value="Genomic_DNA"/>
</dbReference>
<dbReference type="GO" id="GO:0005985">
    <property type="term" value="P:sucrose metabolic process"/>
    <property type="evidence" value="ECO:0007669"/>
    <property type="project" value="InterPro"/>
</dbReference>
<protein>
    <recommendedName>
        <fullName evidence="3 7">Sucrose synthase</fullName>
        <ecNumber evidence="3 7">2.4.1.13</ecNumber>
    </recommendedName>
</protein>
<sequence>MSNPKLTRFPSMRERVEDTLSAHRNELVSLLSRYVAQGKGILQPHTLIDELDNCIGDDESRLHLRDGPFGEVLKTAQEAIVLPPFVAIAIRPRPGVWEYVRVNVHELSVEQLSVSEYLHFKEELVDQPDDNFVLELDFEPFNANFPRPSRSSSIGNGVQFLNRHLSSIMFRNKESLEPLLDFLRAHRYKGHALMLNDRIQSISRLQSALVKAEEYISKLPSDTPCSDFEYALQGMGFERGWGDKAERVLEMMHLLLDVLHAPDPSTLETFLGRIPMVFNVVILSPHGYFGQANVLGLPDTGGQVVYILDQVRALEKEMLLRIRKQGLDITPRILIVTRLIPDAKGTTCNQRLERVSGTEHAHILRVPFRSEKGVLRKWISRFDVWPYLETFAEDAASELVAELQVIPDFIIGNYSDGNLVASLLAYKMGVTQCTIAHALEKTKYPDSDIYWKNFDDKYHFSCQFTADIIAMNNADFIITSTYQEIAGTKNTVGQYESHRAFTLPGLYRVVHGIDVFDPKFNIVSPGADMSIYFPYSDKEKRLTALHGSIEELLYDPEQNDEHIGMLTDRSKPLIFTMARLDHVKNVTGLVELYGKSTKLRELVNLVVVGGYHDPNKSKDREEITEIEKMHSLMKEYNLEGQCRWISAQMNRARNGELYRYIADTKGAFVQPAFYEAFGLTVVEAMTCGLPTFATCHGGPAEIIEHGVSGFNIDPYHPDQAAALMADFFQRSKEDPSHWHKISDGGLKRIYERYTWNIYSERLMTLAGVYSFWKYASKLERRENRRYLEMFYILKFRDLAKSVPRLSDNPR</sequence>
<dbReference type="EC" id="2.4.1.13" evidence="3 7"/>
<comment type="caution">
    <text evidence="12">The sequence shown here is derived from an EMBL/GenBank/DDBJ whole genome shotgun (WGS) entry which is preliminary data.</text>
</comment>
<comment type="catalytic activity">
    <reaction evidence="6 7">
        <text>an NDP-alpha-D-glucose + D-fructose = a ribonucleoside 5'-diphosphate + sucrose + H(+)</text>
        <dbReference type="Rhea" id="RHEA:16241"/>
        <dbReference type="ChEBI" id="CHEBI:15378"/>
        <dbReference type="ChEBI" id="CHEBI:17992"/>
        <dbReference type="ChEBI" id="CHEBI:37721"/>
        <dbReference type="ChEBI" id="CHEBI:57930"/>
        <dbReference type="ChEBI" id="CHEBI:76533"/>
        <dbReference type="EC" id="2.4.1.13"/>
    </reaction>
</comment>
<evidence type="ECO:0000259" key="9">
    <source>
        <dbReference type="Pfam" id="PF00862"/>
    </source>
</evidence>
<dbReference type="InterPro" id="IPR056735">
    <property type="entry name" value="SUS_N"/>
</dbReference>
<dbReference type="InterPro" id="IPR012820">
    <property type="entry name" value="Sucrose_synthase_pln/cyn"/>
</dbReference>
<dbReference type="FunFam" id="3.10.450.330:FF:000001">
    <property type="entry name" value="Sucrose synthase"/>
    <property type="match status" value="1"/>
</dbReference>
<dbReference type="FunFam" id="3.40.50.2000:FF:000004">
    <property type="entry name" value="Sucrose synthase"/>
    <property type="match status" value="1"/>
</dbReference>
<evidence type="ECO:0000256" key="6">
    <source>
        <dbReference type="ARBA" id="ARBA00049030"/>
    </source>
</evidence>
<evidence type="ECO:0000313" key="13">
    <source>
        <dbReference type="Proteomes" id="UP000811609"/>
    </source>
</evidence>
<comment type="similarity">
    <text evidence="2 7">Belongs to the glycosyltransferase 1 family. Plant sucrose synthase subfamily.</text>
</comment>
<comment type="function">
    <text evidence="1 7">Sucrose-cleaving enzyme that provides UDP-glucose and fructose for various metabolic pathways.</text>
</comment>
<evidence type="ECO:0000259" key="10">
    <source>
        <dbReference type="Pfam" id="PF24861"/>
    </source>
</evidence>
<name>A0A8T1Q166_CARIL</name>
<evidence type="ECO:0000313" key="12">
    <source>
        <dbReference type="EMBL" id="KAG6647914.1"/>
    </source>
</evidence>
<keyword evidence="4 7" id="KW-0328">Glycosyltransferase</keyword>
<feature type="domain" description="Glycosyl transferase family 1" evidence="8">
    <location>
        <begin position="568"/>
        <end position="733"/>
    </location>
</feature>
<evidence type="ECO:0000256" key="2">
    <source>
        <dbReference type="ARBA" id="ARBA00005894"/>
    </source>
</evidence>
<accession>A0A8T1Q166</accession>
<dbReference type="InterPro" id="IPR000368">
    <property type="entry name" value="Sucrose_synth_GT-B1"/>
</dbReference>
<dbReference type="GO" id="GO:0016157">
    <property type="term" value="F:sucrose synthase activity"/>
    <property type="evidence" value="ECO:0007669"/>
    <property type="project" value="UniProtKB-UniRule"/>
</dbReference>
<dbReference type="InterPro" id="IPR001296">
    <property type="entry name" value="Glyco_trans_1"/>
</dbReference>
<evidence type="ECO:0000256" key="7">
    <source>
        <dbReference type="RuleBase" id="RU280817"/>
    </source>
</evidence>
<reference evidence="12" key="1">
    <citation type="submission" date="2020-12" db="EMBL/GenBank/DDBJ databases">
        <title>WGS assembly of Carya illinoinensis cv. Pawnee.</title>
        <authorList>
            <person name="Platts A."/>
            <person name="Shu S."/>
            <person name="Wright S."/>
            <person name="Barry K."/>
            <person name="Edger P."/>
            <person name="Pires J.C."/>
            <person name="Schmutz J."/>
        </authorList>
    </citation>
    <scope>NUCLEOTIDE SEQUENCE</scope>
    <source>
        <tissue evidence="12">Leaf</tissue>
    </source>
</reference>